<comment type="caution">
    <text evidence="1">The sequence shown here is derived from an EMBL/GenBank/DDBJ whole genome shotgun (WGS) entry which is preliminary data.</text>
</comment>
<reference evidence="1" key="1">
    <citation type="submission" date="2021-02" db="EMBL/GenBank/DDBJ databases">
        <authorList>
            <consortium name="DOE Joint Genome Institute"/>
            <person name="Ahrendt S."/>
            <person name="Looney B.P."/>
            <person name="Miyauchi S."/>
            <person name="Morin E."/>
            <person name="Drula E."/>
            <person name="Courty P.E."/>
            <person name="Chicoki N."/>
            <person name="Fauchery L."/>
            <person name="Kohler A."/>
            <person name="Kuo A."/>
            <person name="Labutti K."/>
            <person name="Pangilinan J."/>
            <person name="Lipzen A."/>
            <person name="Riley R."/>
            <person name="Andreopoulos W."/>
            <person name="He G."/>
            <person name="Johnson J."/>
            <person name="Barry K.W."/>
            <person name="Grigoriev I.V."/>
            <person name="Nagy L."/>
            <person name="Hibbett D."/>
            <person name="Henrissat B."/>
            <person name="Matheny P.B."/>
            <person name="Labbe J."/>
            <person name="Martin F."/>
        </authorList>
    </citation>
    <scope>NUCLEOTIDE SEQUENCE</scope>
    <source>
        <strain evidence="1">FP105234-sp</strain>
    </source>
</reference>
<evidence type="ECO:0000313" key="1">
    <source>
        <dbReference type="EMBL" id="KAI0040735.1"/>
    </source>
</evidence>
<dbReference type="EMBL" id="MU276172">
    <property type="protein sequence ID" value="KAI0040735.1"/>
    <property type="molecule type" value="Genomic_DNA"/>
</dbReference>
<proteinExistence type="predicted"/>
<dbReference type="Proteomes" id="UP000814033">
    <property type="component" value="Unassembled WGS sequence"/>
</dbReference>
<protein>
    <submittedName>
        <fullName evidence="1">Uncharacterized protein</fullName>
    </submittedName>
</protein>
<organism evidence="1 2">
    <name type="scientific">Auriscalpium vulgare</name>
    <dbReference type="NCBI Taxonomy" id="40419"/>
    <lineage>
        <taxon>Eukaryota</taxon>
        <taxon>Fungi</taxon>
        <taxon>Dikarya</taxon>
        <taxon>Basidiomycota</taxon>
        <taxon>Agaricomycotina</taxon>
        <taxon>Agaricomycetes</taxon>
        <taxon>Russulales</taxon>
        <taxon>Auriscalpiaceae</taxon>
        <taxon>Auriscalpium</taxon>
    </lineage>
</organism>
<keyword evidence="2" id="KW-1185">Reference proteome</keyword>
<sequence>MGQGLRCVHDTHISASRTNDLGGDVISLEVLGQRIVILNSSTAVKDLFEKRGAIYSDRPHLPIFGEKLMDWNWMVQRTPYGEHLRAKRRILDRGMRPSALVEHKSMIQAKVADFLSHLA</sequence>
<evidence type="ECO:0000313" key="2">
    <source>
        <dbReference type="Proteomes" id="UP000814033"/>
    </source>
</evidence>
<gene>
    <name evidence="1" type="ORF">FA95DRAFT_827134</name>
</gene>
<reference evidence="1" key="2">
    <citation type="journal article" date="2022" name="New Phytol.">
        <title>Evolutionary transition to the ectomycorrhizal habit in the genomes of a hyperdiverse lineage of mushroom-forming fungi.</title>
        <authorList>
            <person name="Looney B."/>
            <person name="Miyauchi S."/>
            <person name="Morin E."/>
            <person name="Drula E."/>
            <person name="Courty P.E."/>
            <person name="Kohler A."/>
            <person name="Kuo A."/>
            <person name="LaButti K."/>
            <person name="Pangilinan J."/>
            <person name="Lipzen A."/>
            <person name="Riley R."/>
            <person name="Andreopoulos W."/>
            <person name="He G."/>
            <person name="Johnson J."/>
            <person name="Nolan M."/>
            <person name="Tritt A."/>
            <person name="Barry K.W."/>
            <person name="Grigoriev I.V."/>
            <person name="Nagy L.G."/>
            <person name="Hibbett D."/>
            <person name="Henrissat B."/>
            <person name="Matheny P.B."/>
            <person name="Labbe J."/>
            <person name="Martin F.M."/>
        </authorList>
    </citation>
    <scope>NUCLEOTIDE SEQUENCE</scope>
    <source>
        <strain evidence="1">FP105234-sp</strain>
    </source>
</reference>
<name>A0ACB8R9C8_9AGAM</name>
<accession>A0ACB8R9C8</accession>